<proteinExistence type="predicted"/>
<reference evidence="1" key="1">
    <citation type="submission" date="2023-10" db="EMBL/GenBank/DDBJ databases">
        <title>Genome assembly of Pristionchus species.</title>
        <authorList>
            <person name="Yoshida K."/>
            <person name="Sommer R.J."/>
        </authorList>
    </citation>
    <scope>NUCLEOTIDE SEQUENCE</scope>
    <source>
        <strain evidence="1">RS0144</strain>
    </source>
</reference>
<sequence length="322" mass="35962">MTSPVFLNCAIIFRFLMIDKGLHTLFSAHYIIYLRSFRRSQWLAQFKVVAPHPEILTECRTCPALSIDSESECPEVGYECDDNSELKTNILSASTCECSTARCADGMQTMLKGMPVFCKNRQWTTISGNTTEAVACGKKCKCPDISSKVHCQLLGACVGLIKKGCGYSCPGDSELLYWITPDYFKTTENPSIKCKGTYYEGFPPDARDGATCAYTQYSEWVKDTLPEDSLCQPLIEYTTPEMEADFTYIRYVKDGADYYATCYGDSSSTITFPGMNPVSPLKIRCVNGNWENGVIKATCATGEGIKRRRFRVTSSLMIKLIK</sequence>
<comment type="caution">
    <text evidence="1">The sequence shown here is derived from an EMBL/GenBank/DDBJ whole genome shotgun (WGS) entry which is preliminary data.</text>
</comment>
<protein>
    <submittedName>
        <fullName evidence="1">Uncharacterized protein</fullName>
    </submittedName>
</protein>
<evidence type="ECO:0000313" key="1">
    <source>
        <dbReference type="EMBL" id="GMT07226.1"/>
    </source>
</evidence>
<evidence type="ECO:0000313" key="2">
    <source>
        <dbReference type="Proteomes" id="UP001432027"/>
    </source>
</evidence>
<accession>A0AAV5UJJ0</accession>
<dbReference type="Proteomes" id="UP001432027">
    <property type="component" value="Unassembled WGS sequence"/>
</dbReference>
<keyword evidence="2" id="KW-1185">Reference proteome</keyword>
<name>A0AAV5UJJ0_9BILA</name>
<gene>
    <name evidence="1" type="ORF">PENTCL1PPCAC_29400</name>
</gene>
<dbReference type="AlphaFoldDB" id="A0AAV5UJJ0"/>
<organism evidence="1 2">
    <name type="scientific">Pristionchus entomophagus</name>
    <dbReference type="NCBI Taxonomy" id="358040"/>
    <lineage>
        <taxon>Eukaryota</taxon>
        <taxon>Metazoa</taxon>
        <taxon>Ecdysozoa</taxon>
        <taxon>Nematoda</taxon>
        <taxon>Chromadorea</taxon>
        <taxon>Rhabditida</taxon>
        <taxon>Rhabditina</taxon>
        <taxon>Diplogasteromorpha</taxon>
        <taxon>Diplogasteroidea</taxon>
        <taxon>Neodiplogasteridae</taxon>
        <taxon>Pristionchus</taxon>
    </lineage>
</organism>
<dbReference type="EMBL" id="BTSX01000006">
    <property type="protein sequence ID" value="GMT07226.1"/>
    <property type="molecule type" value="Genomic_DNA"/>
</dbReference>